<feature type="transmembrane region" description="Helical" evidence="2">
    <location>
        <begin position="6"/>
        <end position="23"/>
    </location>
</feature>
<name>A0AAX2IQ32_9FLAO</name>
<dbReference type="Proteomes" id="UP000190669">
    <property type="component" value="Unassembled WGS sequence"/>
</dbReference>
<evidence type="ECO:0000313" key="3">
    <source>
        <dbReference type="EMBL" id="SKC03413.1"/>
    </source>
</evidence>
<keyword evidence="5" id="KW-1185">Reference proteome</keyword>
<sequence>MKTLKIYSAIATILIITLSVLLYQSYTKLDTSKETLKQKEIALQQKANLLKETEEVLQQCSDRYYNEITK</sequence>
<accession>A0AAX2IQ32</accession>
<organism evidence="4 6">
    <name type="scientific">Chryseobacterium balustinum</name>
    <dbReference type="NCBI Taxonomy" id="246"/>
    <lineage>
        <taxon>Bacteria</taxon>
        <taxon>Pseudomonadati</taxon>
        <taxon>Bacteroidota</taxon>
        <taxon>Flavobacteriia</taxon>
        <taxon>Flavobacteriales</taxon>
        <taxon>Weeksellaceae</taxon>
        <taxon>Chryseobacterium group</taxon>
        <taxon>Chryseobacterium</taxon>
    </lineage>
</organism>
<protein>
    <submittedName>
        <fullName evidence="4">Uncharacterized protein</fullName>
    </submittedName>
</protein>
<evidence type="ECO:0000313" key="6">
    <source>
        <dbReference type="Proteomes" id="UP000251937"/>
    </source>
</evidence>
<dbReference type="Proteomes" id="UP000251937">
    <property type="component" value="Unassembled WGS sequence"/>
</dbReference>
<evidence type="ECO:0000256" key="1">
    <source>
        <dbReference type="SAM" id="Coils"/>
    </source>
</evidence>
<gene>
    <name evidence="4" type="ORF">NCTC11212_02812</name>
    <name evidence="3" type="ORF">SAMN05421800_12249</name>
</gene>
<dbReference type="EMBL" id="FUZE01000022">
    <property type="protein sequence ID" value="SKC03413.1"/>
    <property type="molecule type" value="Genomic_DNA"/>
</dbReference>
<proteinExistence type="predicted"/>
<evidence type="ECO:0000256" key="2">
    <source>
        <dbReference type="SAM" id="Phobius"/>
    </source>
</evidence>
<dbReference type="EMBL" id="UAVR01000013">
    <property type="protein sequence ID" value="SQA90908.1"/>
    <property type="molecule type" value="Genomic_DNA"/>
</dbReference>
<evidence type="ECO:0000313" key="4">
    <source>
        <dbReference type="EMBL" id="SQA90908.1"/>
    </source>
</evidence>
<keyword evidence="2" id="KW-0812">Transmembrane</keyword>
<keyword evidence="2" id="KW-0472">Membrane</keyword>
<dbReference type="KEGG" id="cbp:EB354_13985"/>
<keyword evidence="1" id="KW-0175">Coiled coil</keyword>
<evidence type="ECO:0000313" key="5">
    <source>
        <dbReference type="Proteomes" id="UP000190669"/>
    </source>
</evidence>
<reference evidence="4 6" key="2">
    <citation type="submission" date="2018-06" db="EMBL/GenBank/DDBJ databases">
        <authorList>
            <consortium name="Pathogen Informatics"/>
            <person name="Doyle S."/>
        </authorList>
    </citation>
    <scope>NUCLEOTIDE SEQUENCE [LARGE SCALE GENOMIC DNA]</scope>
    <source>
        <strain evidence="4 6">NCTC11212</strain>
    </source>
</reference>
<dbReference type="AlphaFoldDB" id="A0AAX2IQ32"/>
<comment type="caution">
    <text evidence="4">The sequence shown here is derived from an EMBL/GenBank/DDBJ whole genome shotgun (WGS) entry which is preliminary data.</text>
</comment>
<dbReference type="RefSeq" id="WP_079466639.1">
    <property type="nucleotide sequence ID" value="NZ_CP033934.1"/>
</dbReference>
<reference evidence="3 5" key="1">
    <citation type="submission" date="2017-02" db="EMBL/GenBank/DDBJ databases">
        <authorList>
            <person name="Varghese N."/>
            <person name="Submissions S."/>
        </authorList>
    </citation>
    <scope>NUCLEOTIDE SEQUENCE [LARGE SCALE GENOMIC DNA]</scope>
    <source>
        <strain evidence="3 5">DSM 16775</strain>
    </source>
</reference>
<keyword evidence="2" id="KW-1133">Transmembrane helix</keyword>
<feature type="coiled-coil region" evidence="1">
    <location>
        <begin position="33"/>
        <end position="63"/>
    </location>
</feature>